<keyword evidence="3" id="KW-1185">Reference proteome</keyword>
<dbReference type="EMBL" id="JACHIR010000001">
    <property type="protein sequence ID" value="MBB5895657.1"/>
    <property type="molecule type" value="Genomic_DNA"/>
</dbReference>
<reference evidence="2 3" key="1">
    <citation type="submission" date="2020-08" db="EMBL/GenBank/DDBJ databases">
        <title>Sequencing the genomes of 1000 actinobacteria strains.</title>
        <authorList>
            <person name="Klenk H.-P."/>
        </authorList>
    </citation>
    <scope>NUCLEOTIDE SEQUENCE [LARGE SCALE GENOMIC DNA]</scope>
    <source>
        <strain evidence="2 3">DSM 43851</strain>
    </source>
</reference>
<feature type="compositionally biased region" description="Polar residues" evidence="1">
    <location>
        <begin position="211"/>
        <end position="230"/>
    </location>
</feature>
<feature type="compositionally biased region" description="Polar residues" evidence="1">
    <location>
        <begin position="292"/>
        <end position="302"/>
    </location>
</feature>
<dbReference type="NCBIfam" id="NF038175">
    <property type="entry name" value="IniB_NTERM"/>
    <property type="match status" value="1"/>
</dbReference>
<proteinExistence type="predicted"/>
<feature type="compositionally biased region" description="Polar residues" evidence="1">
    <location>
        <begin position="273"/>
        <end position="284"/>
    </location>
</feature>
<evidence type="ECO:0000313" key="3">
    <source>
        <dbReference type="Proteomes" id="UP000585638"/>
    </source>
</evidence>
<feature type="compositionally biased region" description="Basic and acidic residues" evidence="1">
    <location>
        <begin position="235"/>
        <end position="258"/>
    </location>
</feature>
<evidence type="ECO:0000313" key="2">
    <source>
        <dbReference type="EMBL" id="MBB5895657.1"/>
    </source>
</evidence>
<organism evidence="2 3">
    <name type="scientific">Kutzneria kofuensis</name>
    <dbReference type="NCBI Taxonomy" id="103725"/>
    <lineage>
        <taxon>Bacteria</taxon>
        <taxon>Bacillati</taxon>
        <taxon>Actinomycetota</taxon>
        <taxon>Actinomycetes</taxon>
        <taxon>Pseudonocardiales</taxon>
        <taxon>Pseudonocardiaceae</taxon>
        <taxon>Kutzneria</taxon>
    </lineage>
</organism>
<dbReference type="InterPro" id="IPR049709">
    <property type="entry name" value="IniB-like_N"/>
</dbReference>
<feature type="compositionally biased region" description="Polar residues" evidence="1">
    <location>
        <begin position="188"/>
        <end position="201"/>
    </location>
</feature>
<dbReference type="AlphaFoldDB" id="A0A7W9NJH9"/>
<comment type="caution">
    <text evidence="2">The sequence shown here is derived from an EMBL/GenBank/DDBJ whole genome shotgun (WGS) entry which is preliminary data.</text>
</comment>
<evidence type="ECO:0000256" key="1">
    <source>
        <dbReference type="SAM" id="MobiDB-lite"/>
    </source>
</evidence>
<dbReference type="Proteomes" id="UP000585638">
    <property type="component" value="Unassembled WGS sequence"/>
</dbReference>
<feature type="compositionally biased region" description="Basic and acidic residues" evidence="1">
    <location>
        <begin position="303"/>
        <end position="318"/>
    </location>
</feature>
<accession>A0A7W9NJH9</accession>
<gene>
    <name evidence="2" type="ORF">BJ998_006853</name>
</gene>
<name>A0A7W9NJH9_9PSEU</name>
<protein>
    <submittedName>
        <fullName evidence="2">Uncharacterized protein</fullName>
    </submittedName>
</protein>
<dbReference type="RefSeq" id="WP_184867421.1">
    <property type="nucleotide sequence ID" value="NZ_BAAAWY010000098.1"/>
</dbReference>
<sequence length="339" mass="35192">MATGISLLDFIMELLGNQTARDQFESNPQQSLDDHGFSHLCAADVHDAMPLVIDAAQSFDRTYDAGGPSHVVTPPPPPPVHGGGGVEHAIEQIRYITQNYSYSVDSHNTVVDNSVNQNVWARDVWQSFDNHSVVTTGDHNVVGNGNEVLNGDLSADHGGAVAVGGSATGSADDYSTDVHAYGSGNVAVASNGSSTGQSDSHNSTDSHNTTDSHNNTAIGSGNDSHDNTAIGSGNDSHDDSHDNTAVDSGNDSHDDSHDNTAIGSGNDSHDDVASNNNTAIGSGNDSHDDIGSDNTTAIGSGNDSHDTSLTELDSHDHTNIASNNDIASDNDVDHTIIHI</sequence>
<feature type="region of interest" description="Disordered" evidence="1">
    <location>
        <begin position="185"/>
        <end position="339"/>
    </location>
</feature>